<dbReference type="Proteomes" id="UP000515123">
    <property type="component" value="Linkage group 22"/>
</dbReference>
<dbReference type="PANTHER" id="PTHR14449:SF2">
    <property type="entry name" value="FANCONI ANEMIA GROUP F PROTEIN"/>
    <property type="match status" value="1"/>
</dbReference>
<dbReference type="GO" id="GO:0036297">
    <property type="term" value="P:interstrand cross-link repair"/>
    <property type="evidence" value="ECO:0007669"/>
    <property type="project" value="InterPro"/>
</dbReference>
<sequence length="482" mass="54667">MGWNHPEISLEDLLVLIKGFVDMLILASGYQSSGVPALWDVDNIKRLLRWGLFFEDVFKRINDSVEYEGCVKELDAALLDLTSYPLFPKGLSDMSSATLSETRNLVLEHLLQMHPMKAAHLNAIFAAVIEMDMDDVAGMDNDNRGRYMEKLLKQMESLNILTKDEYMFRNSMDSHSLIDFQLSDSLKRNNHNPGSAVTSYVKSKEHSLDGHSSFLIQEIVKRQDLISCISSVESGLSTLLKAVAKNSLGFESNSYQGQPSNCKEAETVVECFLWKEWKSRCLSYLLDKRTIKILSGANLIFSAPKDQWIKVFEQLKVPSDTSQDNLLEIMEICLLGLISRQWNNLTESFTASACDLLPISKQYYCLHQLVQGNPQDKPPEKLVTGSKEEILEYVTRSLTVQPHKLWLLPPVLTAAAIPSCRSMLFKLFMAEIDRQFNGASLENRQCNCSQDGTEQHRNCEVADRIRCLYTFHIQSSHVLFDG</sequence>
<proteinExistence type="predicted"/>
<name>A0A6P5H9E7_ANACO</name>
<protein>
    <submittedName>
        <fullName evidence="2">Uncharacterized protein LOC109727732 isoform X1</fullName>
    </submittedName>
</protein>
<dbReference type="Pfam" id="PF11107">
    <property type="entry name" value="FANCF"/>
    <property type="match status" value="1"/>
</dbReference>
<reference evidence="2" key="2">
    <citation type="submission" date="2025-08" db="UniProtKB">
        <authorList>
            <consortium name="RefSeq"/>
        </authorList>
    </citation>
    <scope>IDENTIFICATION</scope>
    <source>
        <tissue evidence="2">Leaf</tissue>
    </source>
</reference>
<evidence type="ECO:0000313" key="1">
    <source>
        <dbReference type="Proteomes" id="UP000515123"/>
    </source>
</evidence>
<dbReference type="InterPro" id="IPR035428">
    <property type="entry name" value="FANCF"/>
</dbReference>
<dbReference type="PANTHER" id="PTHR14449">
    <property type="entry name" value="FANCONI ANEMIA GROUP F PROTEIN FANCF"/>
    <property type="match status" value="1"/>
</dbReference>
<dbReference type="GO" id="GO:0043240">
    <property type="term" value="C:Fanconi anaemia nuclear complex"/>
    <property type="evidence" value="ECO:0007669"/>
    <property type="project" value="InterPro"/>
</dbReference>
<reference evidence="1" key="1">
    <citation type="journal article" date="2015" name="Nat. Genet.">
        <title>The pineapple genome and the evolution of CAM photosynthesis.</title>
        <authorList>
            <person name="Ming R."/>
            <person name="VanBuren R."/>
            <person name="Wai C.M."/>
            <person name="Tang H."/>
            <person name="Schatz M.C."/>
            <person name="Bowers J.E."/>
            <person name="Lyons E."/>
            <person name="Wang M.L."/>
            <person name="Chen J."/>
            <person name="Biggers E."/>
            <person name="Zhang J."/>
            <person name="Huang L."/>
            <person name="Zhang L."/>
            <person name="Miao W."/>
            <person name="Zhang J."/>
            <person name="Ye Z."/>
            <person name="Miao C."/>
            <person name="Lin Z."/>
            <person name="Wang H."/>
            <person name="Zhou H."/>
            <person name="Yim W.C."/>
            <person name="Priest H.D."/>
            <person name="Zheng C."/>
            <person name="Woodhouse M."/>
            <person name="Edger P.P."/>
            <person name="Guyot R."/>
            <person name="Guo H.B."/>
            <person name="Guo H."/>
            <person name="Zheng G."/>
            <person name="Singh R."/>
            <person name="Sharma A."/>
            <person name="Min X."/>
            <person name="Zheng Y."/>
            <person name="Lee H."/>
            <person name="Gurtowski J."/>
            <person name="Sedlazeck F.J."/>
            <person name="Harkess A."/>
            <person name="McKain M.R."/>
            <person name="Liao Z."/>
            <person name="Fang J."/>
            <person name="Liu J."/>
            <person name="Zhang X."/>
            <person name="Zhang Q."/>
            <person name="Hu W."/>
            <person name="Qin Y."/>
            <person name="Wang K."/>
            <person name="Chen L.Y."/>
            <person name="Shirley N."/>
            <person name="Lin Y.R."/>
            <person name="Liu L.Y."/>
            <person name="Hernandez A.G."/>
            <person name="Wright C.L."/>
            <person name="Bulone V."/>
            <person name="Tuskan G.A."/>
            <person name="Heath K."/>
            <person name="Zee F."/>
            <person name="Moore P.H."/>
            <person name="Sunkar R."/>
            <person name="Leebens-Mack J.H."/>
            <person name="Mockler T."/>
            <person name="Bennetzen J.L."/>
            <person name="Freeling M."/>
            <person name="Sankoff D."/>
            <person name="Paterson A.H."/>
            <person name="Zhu X."/>
            <person name="Yang X."/>
            <person name="Smith J.A."/>
            <person name="Cushman J.C."/>
            <person name="Paull R.E."/>
            <person name="Yu Q."/>
        </authorList>
    </citation>
    <scope>NUCLEOTIDE SEQUENCE [LARGE SCALE GENOMIC DNA]</scope>
    <source>
        <strain evidence="1">cv. F153</strain>
    </source>
</reference>
<organism evidence="1 2">
    <name type="scientific">Ananas comosus</name>
    <name type="common">Pineapple</name>
    <name type="synonym">Ananas ananas</name>
    <dbReference type="NCBI Taxonomy" id="4615"/>
    <lineage>
        <taxon>Eukaryota</taxon>
        <taxon>Viridiplantae</taxon>
        <taxon>Streptophyta</taxon>
        <taxon>Embryophyta</taxon>
        <taxon>Tracheophyta</taxon>
        <taxon>Spermatophyta</taxon>
        <taxon>Magnoliopsida</taxon>
        <taxon>Liliopsida</taxon>
        <taxon>Poales</taxon>
        <taxon>Bromeliaceae</taxon>
        <taxon>Bromelioideae</taxon>
        <taxon>Ananas</taxon>
    </lineage>
</organism>
<dbReference type="OrthoDB" id="1930482at2759"/>
<gene>
    <name evidence="2" type="primary">LOC109727732</name>
</gene>
<dbReference type="GeneID" id="109727732"/>
<accession>A0A6P5H9E7</accession>
<evidence type="ECO:0000313" key="2">
    <source>
        <dbReference type="RefSeq" id="XP_020113505.1"/>
    </source>
</evidence>
<keyword evidence="1" id="KW-1185">Reference proteome</keyword>
<dbReference type="RefSeq" id="XP_020113505.1">
    <property type="nucleotide sequence ID" value="XM_020257916.1"/>
</dbReference>
<dbReference type="AlphaFoldDB" id="A0A6P5H9E7"/>